<dbReference type="Gene3D" id="3.40.50.1240">
    <property type="entry name" value="Phosphoglycerate mutase-like"/>
    <property type="match status" value="1"/>
</dbReference>
<dbReference type="SUPFAM" id="SSF53254">
    <property type="entry name" value="Phosphoglycerate mutase-like"/>
    <property type="match status" value="1"/>
</dbReference>
<dbReference type="AlphaFoldDB" id="A0AAE9Y9F2"/>
<dbReference type="PANTHER" id="PTHR48100">
    <property type="entry name" value="BROAD-SPECIFICITY PHOSPHATASE YOR283W-RELATED"/>
    <property type="match status" value="1"/>
</dbReference>
<dbReference type="Proteomes" id="UP001216390">
    <property type="component" value="Chromosome"/>
</dbReference>
<dbReference type="Pfam" id="PF00300">
    <property type="entry name" value="His_Phos_1"/>
    <property type="match status" value="1"/>
</dbReference>
<organism evidence="1 2">
    <name type="scientific">Iamia majanohamensis</name>
    <dbReference type="NCBI Taxonomy" id="467976"/>
    <lineage>
        <taxon>Bacteria</taxon>
        <taxon>Bacillati</taxon>
        <taxon>Actinomycetota</taxon>
        <taxon>Acidimicrobiia</taxon>
        <taxon>Acidimicrobiales</taxon>
        <taxon>Iamiaceae</taxon>
        <taxon>Iamia</taxon>
    </lineage>
</organism>
<dbReference type="CDD" id="cd07067">
    <property type="entry name" value="HP_PGM_like"/>
    <property type="match status" value="1"/>
</dbReference>
<dbReference type="GO" id="GO:0005737">
    <property type="term" value="C:cytoplasm"/>
    <property type="evidence" value="ECO:0007669"/>
    <property type="project" value="TreeGrafter"/>
</dbReference>
<keyword evidence="2" id="KW-1185">Reference proteome</keyword>
<evidence type="ECO:0000313" key="2">
    <source>
        <dbReference type="Proteomes" id="UP001216390"/>
    </source>
</evidence>
<dbReference type="GO" id="GO:0016791">
    <property type="term" value="F:phosphatase activity"/>
    <property type="evidence" value="ECO:0007669"/>
    <property type="project" value="TreeGrafter"/>
</dbReference>
<dbReference type="RefSeq" id="WP_272736301.1">
    <property type="nucleotide sequence ID" value="NZ_CP116942.1"/>
</dbReference>
<dbReference type="PANTHER" id="PTHR48100:SF1">
    <property type="entry name" value="HISTIDINE PHOSPHATASE FAMILY PROTEIN-RELATED"/>
    <property type="match status" value="1"/>
</dbReference>
<reference evidence="1" key="1">
    <citation type="submission" date="2023-01" db="EMBL/GenBank/DDBJ databases">
        <title>The diversity of Class Acidimicrobiia in South China Sea sediment environments and the proposal of Iamia marina sp. nov., a novel species of the genus Iamia.</title>
        <authorList>
            <person name="He Y."/>
            <person name="Tian X."/>
        </authorList>
    </citation>
    <scope>NUCLEOTIDE SEQUENCE</scope>
    <source>
        <strain evidence="1">DSM 19957</strain>
    </source>
</reference>
<name>A0AAE9Y9F2_9ACTN</name>
<dbReference type="KEGG" id="ima:PO878_20005"/>
<evidence type="ECO:0000313" key="1">
    <source>
        <dbReference type="EMBL" id="WCO66779.1"/>
    </source>
</evidence>
<dbReference type="InterPro" id="IPR013078">
    <property type="entry name" value="His_Pase_superF_clade-1"/>
</dbReference>
<gene>
    <name evidence="1" type="ORF">PO878_20005</name>
</gene>
<proteinExistence type="predicted"/>
<dbReference type="InterPro" id="IPR029033">
    <property type="entry name" value="His_PPase_superfam"/>
</dbReference>
<dbReference type="SMART" id="SM00855">
    <property type="entry name" value="PGAM"/>
    <property type="match status" value="1"/>
</dbReference>
<accession>A0AAE9Y9F2</accession>
<protein>
    <submittedName>
        <fullName evidence="1">Histidine phosphatase family protein</fullName>
    </submittedName>
</protein>
<sequence length="232" mass="25045">MATEYRQHRFSRPPGATELFLVRHGESAPVVPGVAIPQVDGHDDPALAPEGRHQAERVGERLADQRIDAIYVSPLRRTHETAAPLATRVGLTPVVVPDLREVHLGEWEGGAFRRHVAEGHPTATRMFTEQRWDAIPGAESTEALGARLHGALEGIIGAHPDQRVVLVVHGGVIGEVVRMAAGGGRGFAFVGADNGSITHLVRTPDRWVIRRFNDTAHLGGFDLEPAPSLPEA</sequence>
<dbReference type="InterPro" id="IPR050275">
    <property type="entry name" value="PGM_Phosphatase"/>
</dbReference>
<dbReference type="EMBL" id="CP116942">
    <property type="protein sequence ID" value="WCO66779.1"/>
    <property type="molecule type" value="Genomic_DNA"/>
</dbReference>